<keyword evidence="3" id="KW-1185">Reference proteome</keyword>
<feature type="transmembrane region" description="Helical" evidence="1">
    <location>
        <begin position="148"/>
        <end position="170"/>
    </location>
</feature>
<evidence type="ECO:0000313" key="2">
    <source>
        <dbReference type="EMBL" id="SHH01434.1"/>
    </source>
</evidence>
<evidence type="ECO:0000313" key="3">
    <source>
        <dbReference type="Proteomes" id="UP000186132"/>
    </source>
</evidence>
<dbReference type="Proteomes" id="UP000186132">
    <property type="component" value="Unassembled WGS sequence"/>
</dbReference>
<dbReference type="EMBL" id="FQVU01000004">
    <property type="protein sequence ID" value="SHH01434.1"/>
    <property type="molecule type" value="Genomic_DNA"/>
</dbReference>
<feature type="transmembrane region" description="Helical" evidence="1">
    <location>
        <begin position="107"/>
        <end position="128"/>
    </location>
</feature>
<feature type="transmembrane region" description="Helical" evidence="1">
    <location>
        <begin position="25"/>
        <end position="45"/>
    </location>
</feature>
<dbReference type="STRING" id="1206085.SAMN05443575_3091"/>
<keyword evidence="1" id="KW-1133">Transmembrane helix</keyword>
<dbReference type="RefSeq" id="WP_073391318.1">
    <property type="nucleotide sequence ID" value="NZ_FQVU01000004.1"/>
</dbReference>
<organism evidence="2 3">
    <name type="scientific">Jatrophihabitans endophyticus</name>
    <dbReference type="NCBI Taxonomy" id="1206085"/>
    <lineage>
        <taxon>Bacteria</taxon>
        <taxon>Bacillati</taxon>
        <taxon>Actinomycetota</taxon>
        <taxon>Actinomycetes</taxon>
        <taxon>Jatrophihabitantales</taxon>
        <taxon>Jatrophihabitantaceae</taxon>
        <taxon>Jatrophihabitans</taxon>
    </lineage>
</organism>
<gene>
    <name evidence="2" type="ORF">SAMN05443575_3091</name>
</gene>
<dbReference type="AlphaFoldDB" id="A0A1M5PHY9"/>
<protein>
    <submittedName>
        <fullName evidence="2">Uncharacterized protein</fullName>
    </submittedName>
</protein>
<name>A0A1M5PHY9_9ACTN</name>
<evidence type="ECO:0000256" key="1">
    <source>
        <dbReference type="SAM" id="Phobius"/>
    </source>
</evidence>
<reference evidence="2 3" key="1">
    <citation type="submission" date="2016-11" db="EMBL/GenBank/DDBJ databases">
        <authorList>
            <person name="Jaros S."/>
            <person name="Januszkiewicz K."/>
            <person name="Wedrychowicz H."/>
        </authorList>
    </citation>
    <scope>NUCLEOTIDE SEQUENCE [LARGE SCALE GENOMIC DNA]</scope>
    <source>
        <strain evidence="2 3">DSM 45627</strain>
    </source>
</reference>
<keyword evidence="1" id="KW-0812">Transmembrane</keyword>
<accession>A0A1M5PHY9</accession>
<proteinExistence type="predicted"/>
<feature type="transmembrane region" description="Helical" evidence="1">
    <location>
        <begin position="82"/>
        <end position="100"/>
    </location>
</feature>
<sequence length="173" mass="17295">MSTAESTPDGAAATGGRPGVSGRNVVLVLLGGALVLAALGGLQWYTADGGGVNSAGTGFTFTDLHANATSLHAAVSGAYFDWLGWTVFVAAGVVALAANVPSPVTDVLRVAAFLLAVLGLVATYYALAQLFDAQRVAGGSTHSVVHNASFGFWAVFAGFALILLGGTLGARRG</sequence>
<keyword evidence="1" id="KW-0472">Membrane</keyword>